<keyword evidence="3" id="KW-1185">Reference proteome</keyword>
<dbReference type="Pfam" id="PF00535">
    <property type="entry name" value="Glycos_transf_2"/>
    <property type="match status" value="1"/>
</dbReference>
<evidence type="ECO:0000313" key="3">
    <source>
        <dbReference type="Proteomes" id="UP000249522"/>
    </source>
</evidence>
<evidence type="ECO:0000313" key="2">
    <source>
        <dbReference type="EMBL" id="PZD95134.1"/>
    </source>
</evidence>
<dbReference type="Gene3D" id="3.90.550.10">
    <property type="entry name" value="Spore Coat Polysaccharide Biosynthesis Protein SpsA, Chain A"/>
    <property type="match status" value="1"/>
</dbReference>
<dbReference type="Proteomes" id="UP000249522">
    <property type="component" value="Unassembled WGS sequence"/>
</dbReference>
<dbReference type="GO" id="GO:0016740">
    <property type="term" value="F:transferase activity"/>
    <property type="evidence" value="ECO:0007669"/>
    <property type="project" value="UniProtKB-KW"/>
</dbReference>
<comment type="caution">
    <text evidence="2">The sequence shown here is derived from an EMBL/GenBank/DDBJ whole genome shotgun (WGS) entry which is preliminary data.</text>
</comment>
<dbReference type="RefSeq" id="WP_111147434.1">
    <property type="nucleotide sequence ID" value="NZ_QKRB01000045.1"/>
</dbReference>
<dbReference type="PANTHER" id="PTHR43179">
    <property type="entry name" value="RHAMNOSYLTRANSFERASE WBBL"/>
    <property type="match status" value="1"/>
</dbReference>
<dbReference type="OrthoDB" id="8936324at2"/>
<dbReference type="EMBL" id="QKRB01000045">
    <property type="protein sequence ID" value="PZD95134.1"/>
    <property type="molecule type" value="Genomic_DNA"/>
</dbReference>
<accession>A0A2W1LKX2</accession>
<dbReference type="CDD" id="cd04186">
    <property type="entry name" value="GT_2_like_c"/>
    <property type="match status" value="1"/>
</dbReference>
<dbReference type="InterPro" id="IPR029044">
    <property type="entry name" value="Nucleotide-diphossugar_trans"/>
</dbReference>
<organism evidence="2 3">
    <name type="scientific">Paenibacillus sambharensis</name>
    <dbReference type="NCBI Taxonomy" id="1803190"/>
    <lineage>
        <taxon>Bacteria</taxon>
        <taxon>Bacillati</taxon>
        <taxon>Bacillota</taxon>
        <taxon>Bacilli</taxon>
        <taxon>Bacillales</taxon>
        <taxon>Paenibacillaceae</taxon>
        <taxon>Paenibacillus</taxon>
    </lineage>
</organism>
<sequence>MAGVTRQRPRRRSRRRRSAARRVTVASVYKEGYQQGYKQGVTAGRESFDTLFDGTSIIIPTYNKRDYLKLCIESIARHTDLPYEIIVIDNASTDGTAEYLQSISGQIRYRVLEQNHGFAGAVNQGLMMAKGSTILLLNNDTLVTPRWLDNMLQCLNSDSRIGMVGPVTNYISGEQRIDVPYESVDDMLPFAEAFNQCDPAKWQRTDRITGFCLLFRRELLERTGYFDEGYVVGNYEDDDYNIRVRLQGFELALARDTFIHHYGSISMKALGDQFMAVNNENERYFMAKWGNPHALVYEAREAALRMGDASAGWPPNGETGFYPSFVFVKGLGDTVYWISEGQRHPVAGTVQVPVIHLSQLELKRWPVGAQVAAVEAESTWRLVPAEPLTGTSALASAPDGTLYYVESGIRRRVASLHAAQAWGLLDKPQAVFPPETLMSLPEGLPVIAPIRVVQRL</sequence>
<dbReference type="AlphaFoldDB" id="A0A2W1LKX2"/>
<feature type="domain" description="Glycosyltransferase 2-like" evidence="1">
    <location>
        <begin position="56"/>
        <end position="222"/>
    </location>
</feature>
<protein>
    <submittedName>
        <fullName evidence="2">Glycosyltransferase family 2 protein</fullName>
    </submittedName>
</protein>
<name>A0A2W1LKX2_9BACL</name>
<reference evidence="2 3" key="1">
    <citation type="submission" date="2018-06" db="EMBL/GenBank/DDBJ databases">
        <title>Paenibacillus imtechensis sp. nov.</title>
        <authorList>
            <person name="Pinnaka A.K."/>
            <person name="Singh H."/>
            <person name="Kaur M."/>
        </authorList>
    </citation>
    <scope>NUCLEOTIDE SEQUENCE [LARGE SCALE GENOMIC DNA]</scope>
    <source>
        <strain evidence="2 3">SMB1</strain>
    </source>
</reference>
<evidence type="ECO:0000259" key="1">
    <source>
        <dbReference type="Pfam" id="PF00535"/>
    </source>
</evidence>
<keyword evidence="2" id="KW-0808">Transferase</keyword>
<dbReference type="SUPFAM" id="SSF53448">
    <property type="entry name" value="Nucleotide-diphospho-sugar transferases"/>
    <property type="match status" value="1"/>
</dbReference>
<dbReference type="PANTHER" id="PTHR43179:SF7">
    <property type="entry name" value="RHAMNOSYLTRANSFERASE WBBL"/>
    <property type="match status" value="1"/>
</dbReference>
<gene>
    <name evidence="2" type="ORF">DNH61_14715</name>
</gene>
<dbReference type="InterPro" id="IPR001173">
    <property type="entry name" value="Glyco_trans_2-like"/>
</dbReference>
<proteinExistence type="predicted"/>